<evidence type="ECO:0000313" key="1">
    <source>
        <dbReference type="EMBL" id="CAH2313938.1"/>
    </source>
</evidence>
<proteinExistence type="predicted"/>
<dbReference type="Proteomes" id="UP001295444">
    <property type="component" value="Chromosome 09"/>
</dbReference>
<reference evidence="1" key="1">
    <citation type="submission" date="2022-03" db="EMBL/GenBank/DDBJ databases">
        <authorList>
            <person name="Alioto T."/>
            <person name="Alioto T."/>
            <person name="Gomez Garrido J."/>
        </authorList>
    </citation>
    <scope>NUCLEOTIDE SEQUENCE</scope>
</reference>
<sequence length="120" mass="13076">MEGNLRWQILNDLPSIPAKDQQQTACQSCSATPPTQQVTVVYEPTSGRRVHVDLCLPHQALTYRVPRALESPQAYCLPTGNGENPGHGAKEPIKTRAGGDGTVYGTLYSCIKPSFILIRV</sequence>
<keyword evidence="2" id="KW-1185">Reference proteome</keyword>
<accession>A0AAD1WM77</accession>
<dbReference type="EMBL" id="OW240920">
    <property type="protein sequence ID" value="CAH2313938.1"/>
    <property type="molecule type" value="Genomic_DNA"/>
</dbReference>
<name>A0AAD1WM77_PELCU</name>
<evidence type="ECO:0000313" key="2">
    <source>
        <dbReference type="Proteomes" id="UP001295444"/>
    </source>
</evidence>
<protein>
    <submittedName>
        <fullName evidence="1">Uncharacterized protein</fullName>
    </submittedName>
</protein>
<dbReference type="AlphaFoldDB" id="A0AAD1WM77"/>
<gene>
    <name evidence="1" type="ORF">PECUL_23A000975</name>
</gene>
<organism evidence="1 2">
    <name type="scientific">Pelobates cultripes</name>
    <name type="common">Western spadefoot toad</name>
    <dbReference type="NCBI Taxonomy" id="61616"/>
    <lineage>
        <taxon>Eukaryota</taxon>
        <taxon>Metazoa</taxon>
        <taxon>Chordata</taxon>
        <taxon>Craniata</taxon>
        <taxon>Vertebrata</taxon>
        <taxon>Euteleostomi</taxon>
        <taxon>Amphibia</taxon>
        <taxon>Batrachia</taxon>
        <taxon>Anura</taxon>
        <taxon>Pelobatoidea</taxon>
        <taxon>Pelobatidae</taxon>
        <taxon>Pelobates</taxon>
    </lineage>
</organism>